<gene>
    <name evidence="1" type="ORF">SCALOS_LOCUS4946</name>
</gene>
<dbReference type="Proteomes" id="UP000789860">
    <property type="component" value="Unassembled WGS sequence"/>
</dbReference>
<protein>
    <submittedName>
        <fullName evidence="1">1266_t:CDS:1</fullName>
    </submittedName>
</protein>
<keyword evidence="2" id="KW-1185">Reference proteome</keyword>
<reference evidence="1" key="1">
    <citation type="submission" date="2021-06" db="EMBL/GenBank/DDBJ databases">
        <authorList>
            <person name="Kallberg Y."/>
            <person name="Tangrot J."/>
            <person name="Rosling A."/>
        </authorList>
    </citation>
    <scope>NUCLEOTIDE SEQUENCE</scope>
    <source>
        <strain evidence="1">AU212A</strain>
    </source>
</reference>
<comment type="caution">
    <text evidence="1">The sequence shown here is derived from an EMBL/GenBank/DDBJ whole genome shotgun (WGS) entry which is preliminary data.</text>
</comment>
<evidence type="ECO:0000313" key="2">
    <source>
        <dbReference type="Proteomes" id="UP000789860"/>
    </source>
</evidence>
<organism evidence="1 2">
    <name type="scientific">Scutellospora calospora</name>
    <dbReference type="NCBI Taxonomy" id="85575"/>
    <lineage>
        <taxon>Eukaryota</taxon>
        <taxon>Fungi</taxon>
        <taxon>Fungi incertae sedis</taxon>
        <taxon>Mucoromycota</taxon>
        <taxon>Glomeromycotina</taxon>
        <taxon>Glomeromycetes</taxon>
        <taxon>Diversisporales</taxon>
        <taxon>Gigasporaceae</taxon>
        <taxon>Scutellospora</taxon>
    </lineage>
</organism>
<feature type="non-terminal residue" evidence="1">
    <location>
        <position position="1"/>
    </location>
</feature>
<dbReference type="EMBL" id="CAJVPM010007280">
    <property type="protein sequence ID" value="CAG8544053.1"/>
    <property type="molecule type" value="Genomic_DNA"/>
</dbReference>
<evidence type="ECO:0000313" key="1">
    <source>
        <dbReference type="EMBL" id="CAG8544053.1"/>
    </source>
</evidence>
<sequence length="164" mass="19475">YIQKYKQKRRKYIKCKELINDLLRVAYTYVQQYTKIQLSKKNILKQARLAFKIPNRKKLFTKLLDYIFNETKHDIEKLINKYTNMYLITDTHLTNETYQNREAIANNLEKAIIEIGNKVNLLDLTDNDSGKEDYSNFEKISKEMDNDETDSEEANSEETDSEIG</sequence>
<feature type="non-terminal residue" evidence="1">
    <location>
        <position position="164"/>
    </location>
</feature>
<proteinExistence type="predicted"/>
<accession>A0ACA9LQ38</accession>
<name>A0ACA9LQ38_9GLOM</name>